<organism evidence="7 8">
    <name type="scientific">Hyphobacterium vulgare</name>
    <dbReference type="NCBI Taxonomy" id="1736751"/>
    <lineage>
        <taxon>Bacteria</taxon>
        <taxon>Pseudomonadati</taxon>
        <taxon>Pseudomonadota</taxon>
        <taxon>Alphaproteobacteria</taxon>
        <taxon>Maricaulales</taxon>
        <taxon>Maricaulaceae</taxon>
        <taxon>Hyphobacterium</taxon>
    </lineage>
</organism>
<keyword evidence="7" id="KW-0378">Hydrolase</keyword>
<evidence type="ECO:0000313" key="8">
    <source>
        <dbReference type="Proteomes" id="UP001595379"/>
    </source>
</evidence>
<dbReference type="Pfam" id="PF01522">
    <property type="entry name" value="Polysacc_deac_1"/>
    <property type="match status" value="1"/>
</dbReference>
<dbReference type="PROSITE" id="PS51677">
    <property type="entry name" value="NODB"/>
    <property type="match status" value="1"/>
</dbReference>
<comment type="similarity">
    <text evidence="2">Belongs to the polysaccharide deacetylase family.</text>
</comment>
<evidence type="ECO:0000256" key="1">
    <source>
        <dbReference type="ARBA" id="ARBA00003236"/>
    </source>
</evidence>
<dbReference type="InterPro" id="IPR002509">
    <property type="entry name" value="NODB_dom"/>
</dbReference>
<dbReference type="PANTHER" id="PTHR34216:SF11">
    <property type="entry name" value="CHITOOLIGOSACCHARIDE DEACETYLASE"/>
    <property type="match status" value="1"/>
</dbReference>
<dbReference type="GO" id="GO:0016787">
    <property type="term" value="F:hydrolase activity"/>
    <property type="evidence" value="ECO:0007669"/>
    <property type="project" value="UniProtKB-KW"/>
</dbReference>
<evidence type="ECO:0000313" key="7">
    <source>
        <dbReference type="EMBL" id="MFC2924801.1"/>
    </source>
</evidence>
<evidence type="ECO:0000256" key="2">
    <source>
        <dbReference type="ARBA" id="ARBA00010973"/>
    </source>
</evidence>
<dbReference type="InterPro" id="IPR011330">
    <property type="entry name" value="Glyco_hydro/deAcase_b/a-brl"/>
</dbReference>
<keyword evidence="8" id="KW-1185">Reference proteome</keyword>
<keyword evidence="4" id="KW-0732">Signal</keyword>
<feature type="domain" description="NodB homology" evidence="6">
    <location>
        <begin position="36"/>
        <end position="243"/>
    </location>
</feature>
<dbReference type="EMBL" id="JBHRSV010000001">
    <property type="protein sequence ID" value="MFC2924801.1"/>
    <property type="molecule type" value="Genomic_DNA"/>
</dbReference>
<evidence type="ECO:0000256" key="5">
    <source>
        <dbReference type="ARBA" id="ARBA00032976"/>
    </source>
</evidence>
<dbReference type="SUPFAM" id="SSF88713">
    <property type="entry name" value="Glycoside hydrolase/deacetylase"/>
    <property type="match status" value="1"/>
</dbReference>
<evidence type="ECO:0000256" key="3">
    <source>
        <dbReference type="ARBA" id="ARBA00020071"/>
    </source>
</evidence>
<evidence type="ECO:0000259" key="6">
    <source>
        <dbReference type="PROSITE" id="PS51677"/>
    </source>
</evidence>
<dbReference type="InterPro" id="IPR051398">
    <property type="entry name" value="Polysacch_Deacetylase"/>
</dbReference>
<gene>
    <name evidence="7" type="ORF">ACFOOR_01640</name>
</gene>
<comment type="function">
    <text evidence="1">Is involved in generating a small heat-stable compound (Nod), an acylated oligomer of N-acetylglucosamine, that stimulates mitosis in various plant protoplasts.</text>
</comment>
<dbReference type="Gene3D" id="3.20.20.370">
    <property type="entry name" value="Glycoside hydrolase/deacetylase"/>
    <property type="match status" value="1"/>
</dbReference>
<comment type="caution">
    <text evidence="7">The sequence shown here is derived from an EMBL/GenBank/DDBJ whole genome shotgun (WGS) entry which is preliminary data.</text>
</comment>
<dbReference type="PANTHER" id="PTHR34216">
    <property type="match status" value="1"/>
</dbReference>
<dbReference type="RefSeq" id="WP_343163490.1">
    <property type="nucleotide sequence ID" value="NZ_JBHRSV010000001.1"/>
</dbReference>
<dbReference type="CDD" id="cd10967">
    <property type="entry name" value="CE4_GLA_like_6s"/>
    <property type="match status" value="1"/>
</dbReference>
<name>A0ABV6ZTN4_9PROT</name>
<sequence length="254" mass="27495">MTNQAYIPSGGLAGKLVRLNARLRIRRPLTFALDHPIVSITFDDFPRSAVTYGRAALGRRGWHGTWYAAAGFIGTDTHHGAMMTHVDVGALADAGHEIACHTHSHTDAARTPVDTLLADIDRNADVLNAAVPGSTLENFAFPYGESSPAAKSALQSRFETLRGVRPGVNRTGDDLNLLKAVGIDGGQDGMDRVLDWIADARKKPGWLILYVHDIQDQPTDWGCTPREFEMVLEAVSRSGADVMTVRDAAKAIRA</sequence>
<proteinExistence type="inferred from homology"/>
<reference evidence="8" key="1">
    <citation type="journal article" date="2019" name="Int. J. Syst. Evol. Microbiol.">
        <title>The Global Catalogue of Microorganisms (GCM) 10K type strain sequencing project: providing services to taxonomists for standard genome sequencing and annotation.</title>
        <authorList>
            <consortium name="The Broad Institute Genomics Platform"/>
            <consortium name="The Broad Institute Genome Sequencing Center for Infectious Disease"/>
            <person name="Wu L."/>
            <person name="Ma J."/>
        </authorList>
    </citation>
    <scope>NUCLEOTIDE SEQUENCE [LARGE SCALE GENOMIC DNA]</scope>
    <source>
        <strain evidence="8">KCTC 52487</strain>
    </source>
</reference>
<dbReference type="Proteomes" id="UP001595379">
    <property type="component" value="Unassembled WGS sequence"/>
</dbReference>
<accession>A0ABV6ZTN4</accession>
<evidence type="ECO:0000256" key="4">
    <source>
        <dbReference type="ARBA" id="ARBA00022729"/>
    </source>
</evidence>
<protein>
    <recommendedName>
        <fullName evidence="3">Chitooligosaccharide deacetylase</fullName>
    </recommendedName>
    <alternativeName>
        <fullName evidence="5">Nodulation protein B</fullName>
    </alternativeName>
</protein>